<dbReference type="PANTHER" id="PTHR21342">
    <property type="entry name" value="PHOSPHOPANTETHEINE ADENYLYLTRANSFERASE"/>
    <property type="match status" value="1"/>
</dbReference>
<dbReference type="UniPathway" id="UPA00241">
    <property type="reaction ID" value="UER00355"/>
</dbReference>
<comment type="pathway">
    <text evidence="9">Cofactor biosynthesis; coenzyme A biosynthesis; CoA from (R)-pantothenate: step 4/5.</text>
</comment>
<dbReference type="PRINTS" id="PR01020">
    <property type="entry name" value="LPSBIOSNTHSS"/>
</dbReference>
<feature type="binding site" evidence="9">
    <location>
        <position position="114"/>
    </location>
    <ligand>
        <name>substrate</name>
    </ligand>
</feature>
<dbReference type="Gene3D" id="3.40.50.620">
    <property type="entry name" value="HUPs"/>
    <property type="match status" value="1"/>
</dbReference>
<keyword evidence="5 9" id="KW-0067">ATP-binding</keyword>
<evidence type="ECO:0000256" key="2">
    <source>
        <dbReference type="ARBA" id="ARBA00022679"/>
    </source>
</evidence>
<comment type="subunit">
    <text evidence="9">Homohexamer.</text>
</comment>
<dbReference type="GO" id="GO:0005524">
    <property type="term" value="F:ATP binding"/>
    <property type="evidence" value="ECO:0007669"/>
    <property type="project" value="UniProtKB-KW"/>
</dbReference>
<evidence type="ECO:0000256" key="7">
    <source>
        <dbReference type="ARBA" id="ARBA00022993"/>
    </source>
</evidence>
<keyword evidence="3 9" id="KW-0548">Nucleotidyltransferase</keyword>
<evidence type="ECO:0000256" key="3">
    <source>
        <dbReference type="ARBA" id="ARBA00022695"/>
    </source>
</evidence>
<sequence length="202" mass="21498">MDALLFILIRKCALSSGQGSAAPLFRGAIEQRKARMTRIGFYSGSFDPVTLGHTDVIWRAAGLLDKLVIGIGVNPGKAPMFTTDDRIAMLEDEVRPIAHATKTEIAVVTFSGLVVDAAAAHGASVIIRGLRDGTDFDYEMQMAGMNGEMAPGIQTVYVAASPRVRHIAANLVRAVVSMGGDPSPFVSNDVLKRLKAKSAKSK</sequence>
<dbReference type="InterPro" id="IPR004821">
    <property type="entry name" value="Cyt_trans-like"/>
</dbReference>
<gene>
    <name evidence="9" type="primary">coaD</name>
    <name evidence="11" type="ORF">HYPDE_33798</name>
</gene>
<dbReference type="HOGENOM" id="CLU_100149_0_1_5"/>
<feature type="binding site" evidence="9">
    <location>
        <position position="77"/>
    </location>
    <ligand>
        <name>substrate</name>
    </ligand>
</feature>
<feature type="domain" description="Cytidyltransferase-like" evidence="10">
    <location>
        <begin position="41"/>
        <end position="173"/>
    </location>
</feature>
<evidence type="ECO:0000256" key="5">
    <source>
        <dbReference type="ARBA" id="ARBA00022840"/>
    </source>
</evidence>
<keyword evidence="1 9" id="KW-0963">Cytoplasm</keyword>
<dbReference type="KEGG" id="hdt:HYPDE_33798"/>
<dbReference type="EMBL" id="CP005587">
    <property type="protein sequence ID" value="AGK58432.1"/>
    <property type="molecule type" value="Genomic_DNA"/>
</dbReference>
<comment type="cofactor">
    <cofactor evidence="9">
        <name>Mg(2+)</name>
        <dbReference type="ChEBI" id="CHEBI:18420"/>
    </cofactor>
</comment>
<evidence type="ECO:0000256" key="1">
    <source>
        <dbReference type="ARBA" id="ARBA00022490"/>
    </source>
</evidence>
<evidence type="ECO:0000259" key="10">
    <source>
        <dbReference type="Pfam" id="PF01467"/>
    </source>
</evidence>
<keyword evidence="2 9" id="KW-0808">Transferase</keyword>
<dbReference type="SUPFAM" id="SSF52374">
    <property type="entry name" value="Nucleotidylyl transferase"/>
    <property type="match status" value="1"/>
</dbReference>
<dbReference type="PANTHER" id="PTHR21342:SF1">
    <property type="entry name" value="PHOSPHOPANTETHEINE ADENYLYLTRANSFERASE"/>
    <property type="match status" value="1"/>
</dbReference>
<dbReference type="GO" id="GO:0004595">
    <property type="term" value="F:pantetheine-phosphate adenylyltransferase activity"/>
    <property type="evidence" value="ECO:0007669"/>
    <property type="project" value="UniProtKB-UniRule"/>
</dbReference>
<dbReference type="GO" id="GO:0015937">
    <property type="term" value="P:coenzyme A biosynthetic process"/>
    <property type="evidence" value="ECO:0007669"/>
    <property type="project" value="UniProtKB-UniRule"/>
</dbReference>
<dbReference type="eggNOG" id="COG0669">
    <property type="taxonomic scope" value="Bacteria"/>
</dbReference>
<dbReference type="CDD" id="cd02163">
    <property type="entry name" value="PPAT"/>
    <property type="match status" value="1"/>
</dbReference>
<comment type="similarity">
    <text evidence="9">Belongs to the bacterial CoaD family.</text>
</comment>
<dbReference type="Proteomes" id="UP000005952">
    <property type="component" value="Chromosome"/>
</dbReference>
<feature type="binding site" evidence="9">
    <location>
        <position position="45"/>
    </location>
    <ligand>
        <name>substrate</name>
    </ligand>
</feature>
<feature type="binding site" evidence="9">
    <location>
        <position position="53"/>
    </location>
    <ligand>
        <name>ATP</name>
        <dbReference type="ChEBI" id="CHEBI:30616"/>
    </ligand>
</feature>
<evidence type="ECO:0000313" key="12">
    <source>
        <dbReference type="Proteomes" id="UP000005952"/>
    </source>
</evidence>
<dbReference type="InterPro" id="IPR001980">
    <property type="entry name" value="PPAT"/>
</dbReference>
<dbReference type="InterPro" id="IPR014729">
    <property type="entry name" value="Rossmann-like_a/b/a_fold"/>
</dbReference>
<dbReference type="HAMAP" id="MF_00151">
    <property type="entry name" value="PPAT_bact"/>
    <property type="match status" value="1"/>
</dbReference>
<proteinExistence type="inferred from homology"/>
<feature type="binding site" evidence="9">
    <location>
        <position position="128"/>
    </location>
    <ligand>
        <name>substrate</name>
    </ligand>
</feature>
<evidence type="ECO:0000256" key="8">
    <source>
        <dbReference type="ARBA" id="ARBA00029346"/>
    </source>
</evidence>
<comment type="function">
    <text evidence="9">Reversibly transfers an adenylyl group from ATP to 4'-phosphopantetheine, yielding dephospho-CoA (dPCoA) and pyrophosphate.</text>
</comment>
<protein>
    <recommendedName>
        <fullName evidence="9">Phosphopantetheine adenylyltransferase</fullName>
        <ecNumber evidence="9">2.7.7.3</ecNumber>
    </recommendedName>
    <alternativeName>
        <fullName evidence="9">Dephospho-CoA pyrophosphorylase</fullName>
    </alternativeName>
    <alternativeName>
        <fullName evidence="9">Pantetheine-phosphate adenylyltransferase</fullName>
        <shortName evidence="9">PPAT</shortName>
    </alternativeName>
</protein>
<dbReference type="Pfam" id="PF01467">
    <property type="entry name" value="CTP_transf_like"/>
    <property type="match status" value="1"/>
</dbReference>
<feature type="binding site" evidence="9">
    <location>
        <begin position="45"/>
        <end position="46"/>
    </location>
    <ligand>
        <name>ATP</name>
        <dbReference type="ChEBI" id="CHEBI:30616"/>
    </ligand>
</feature>
<dbReference type="GO" id="GO:0005737">
    <property type="term" value="C:cytoplasm"/>
    <property type="evidence" value="ECO:0007669"/>
    <property type="project" value="UniProtKB-SubCell"/>
</dbReference>
<keyword evidence="12" id="KW-1185">Reference proteome</keyword>
<dbReference type="EC" id="2.7.7.3" evidence="9"/>
<dbReference type="STRING" id="670307.HYPDE_33798"/>
<dbReference type="NCBIfam" id="TIGR00125">
    <property type="entry name" value="cyt_tran_rel"/>
    <property type="match status" value="1"/>
</dbReference>
<dbReference type="NCBIfam" id="TIGR01510">
    <property type="entry name" value="coaD_prev_kdtB"/>
    <property type="match status" value="1"/>
</dbReference>
<feature type="site" description="Transition state stabilizer" evidence="9">
    <location>
        <position position="53"/>
    </location>
</feature>
<keyword evidence="7 9" id="KW-0173">Coenzyme A biosynthesis</keyword>
<keyword evidence="6 9" id="KW-0460">Magnesium</keyword>
<accession>N0B868</accession>
<feature type="binding site" evidence="9">
    <location>
        <position position="139"/>
    </location>
    <ligand>
        <name>ATP</name>
        <dbReference type="ChEBI" id="CHEBI:30616"/>
    </ligand>
</feature>
<feature type="binding site" evidence="9">
    <location>
        <begin position="164"/>
        <end position="170"/>
    </location>
    <ligand>
        <name>ATP</name>
        <dbReference type="ChEBI" id="CHEBI:30616"/>
    </ligand>
</feature>
<organism evidence="11 12">
    <name type="scientific">Hyphomicrobium denitrificans 1NES1</name>
    <dbReference type="NCBI Taxonomy" id="670307"/>
    <lineage>
        <taxon>Bacteria</taxon>
        <taxon>Pseudomonadati</taxon>
        <taxon>Pseudomonadota</taxon>
        <taxon>Alphaproteobacteria</taxon>
        <taxon>Hyphomicrobiales</taxon>
        <taxon>Hyphomicrobiaceae</taxon>
        <taxon>Hyphomicrobium</taxon>
    </lineage>
</organism>
<comment type="catalytic activity">
    <reaction evidence="8 9">
        <text>(R)-4'-phosphopantetheine + ATP + H(+) = 3'-dephospho-CoA + diphosphate</text>
        <dbReference type="Rhea" id="RHEA:19801"/>
        <dbReference type="ChEBI" id="CHEBI:15378"/>
        <dbReference type="ChEBI" id="CHEBI:30616"/>
        <dbReference type="ChEBI" id="CHEBI:33019"/>
        <dbReference type="ChEBI" id="CHEBI:57328"/>
        <dbReference type="ChEBI" id="CHEBI:61723"/>
        <dbReference type="EC" id="2.7.7.3"/>
    </reaction>
</comment>
<name>N0B868_9HYPH</name>
<evidence type="ECO:0000256" key="6">
    <source>
        <dbReference type="ARBA" id="ARBA00022842"/>
    </source>
</evidence>
<evidence type="ECO:0000256" key="4">
    <source>
        <dbReference type="ARBA" id="ARBA00022741"/>
    </source>
</evidence>
<keyword evidence="4 9" id="KW-0547">Nucleotide-binding</keyword>
<dbReference type="AlphaFoldDB" id="N0B868"/>
<feature type="binding site" evidence="9">
    <location>
        <begin position="129"/>
        <end position="131"/>
    </location>
    <ligand>
        <name>ATP</name>
        <dbReference type="ChEBI" id="CHEBI:30616"/>
    </ligand>
</feature>
<evidence type="ECO:0000256" key="9">
    <source>
        <dbReference type="HAMAP-Rule" id="MF_00151"/>
    </source>
</evidence>
<reference evidence="11 12" key="1">
    <citation type="journal article" date="2013" name="Genome Announc.">
        <title>Genome sequences for three denitrifying bacterial strains isolated from a uranium- and nitrate-contaminated subsurface environment.</title>
        <authorList>
            <person name="Venkatramanan R."/>
            <person name="Prakash O."/>
            <person name="Woyke T."/>
            <person name="Chain P."/>
            <person name="Goodwin L.A."/>
            <person name="Watson D."/>
            <person name="Brooks S."/>
            <person name="Kostka J.E."/>
            <person name="Green S.J."/>
        </authorList>
    </citation>
    <scope>NUCLEOTIDE SEQUENCE [LARGE SCALE GENOMIC DNA]</scope>
    <source>
        <strain evidence="11 12">1NES1</strain>
    </source>
</reference>
<comment type="subcellular location">
    <subcellularLocation>
        <location evidence="9">Cytoplasm</location>
    </subcellularLocation>
</comment>
<evidence type="ECO:0000313" key="11">
    <source>
        <dbReference type="EMBL" id="AGK58432.1"/>
    </source>
</evidence>